<reference evidence="1 2" key="1">
    <citation type="submission" date="2020-05" db="EMBL/GenBank/DDBJ databases">
        <title>Complete genome sequence of Gemmatimonas greenlandica TET16.</title>
        <authorList>
            <person name="Zeng Y."/>
        </authorList>
    </citation>
    <scope>NUCLEOTIDE SEQUENCE [LARGE SCALE GENOMIC DNA]</scope>
    <source>
        <strain evidence="1 2">TET16</strain>
    </source>
</reference>
<dbReference type="AlphaFoldDB" id="A0A6M4IXJ1"/>
<sequence>MLATVAVLLQISVMTGPKPCDPKTLPAGAPPDTVCTGIVSLNVGGVGSGGKRTGAARHRTVTDAHRTSAFRDPSAKSMLLGARAARLRQDSALVGYDVQSLQRFSLGVSFSERVRTRNVVTYENASRVRWQRERGIVVDVQGARMSSGMLPRSSIDDNEASISASVPYYPGRDELWVGTGVVSGEVDDREMVHPMAEGAEAYYVYESGESATIQAGAAVIRIRELRVRPREVAWNVVVGSLWFDEDRGTLVRAAFRFAAPFDFWLNLSSIDSLAATELSKSVPRVVRPVLPSVRGQMEAVTLEYALYGGRFWLPRARYAEGLVQVSMARLPYRLEESFRYNAVNGTDSLAGMPPIVVPTPLPLTVANQRARDSIQAVQRARRDSVSKGLIPVGRAADPACETSAFYTDIRFAADGLTPVLTRVPCDRRLLATSPALPPDQAPDTADLFGATARAELIAQVMSMQVQPLFAPQRPTLHAGSGLLRYNRIEGLSVGVELRQQLGAGYSSTLSGRLGVADLVPNTSLALQRTDLQHTWTIAGYRELTAVGEDAPLSAGSSLGALLFGRDEGYYYRRAGLAVGYATASIAASSRVQWRLFAERQQSAGTNATWSLGRPMIDSNITAYGARYAGVGVDAQRRFGGAGGGLELASGVQVEGAVTDADARTGYGRATVHLALARSLGAFAGAIQLSGGGSIGALPSQRRFYLGGTRTLSGLSFGTAGGDAFWLARAEVSRGVPLIRPVLFADLGWAGARNDWRRGYRPLSDVGIGLRALDGLVRVDVARALYPVSRTRLSLAIERRF</sequence>
<dbReference type="RefSeq" id="WP_171227057.1">
    <property type="nucleotide sequence ID" value="NZ_CP053085.1"/>
</dbReference>
<evidence type="ECO:0000313" key="1">
    <source>
        <dbReference type="EMBL" id="QJR37622.1"/>
    </source>
</evidence>
<dbReference type="Proteomes" id="UP000500938">
    <property type="component" value="Chromosome"/>
</dbReference>
<gene>
    <name evidence="1" type="ORF">HKW67_19915</name>
</gene>
<evidence type="ECO:0000313" key="2">
    <source>
        <dbReference type="Proteomes" id="UP000500938"/>
    </source>
</evidence>
<dbReference type="Gene3D" id="2.40.160.50">
    <property type="entry name" value="membrane protein fhac: a member of the omp85/tpsb transporter family"/>
    <property type="match status" value="1"/>
</dbReference>
<name>A0A6M4IXJ1_9BACT</name>
<organism evidence="1 2">
    <name type="scientific">Gemmatimonas groenlandica</name>
    <dbReference type="NCBI Taxonomy" id="2732249"/>
    <lineage>
        <taxon>Bacteria</taxon>
        <taxon>Pseudomonadati</taxon>
        <taxon>Gemmatimonadota</taxon>
        <taxon>Gemmatimonadia</taxon>
        <taxon>Gemmatimonadales</taxon>
        <taxon>Gemmatimonadaceae</taxon>
        <taxon>Gemmatimonas</taxon>
    </lineage>
</organism>
<dbReference type="KEGG" id="ggr:HKW67_19915"/>
<protein>
    <recommendedName>
        <fullName evidence="3">Bacterial surface antigen (D15) domain-containing protein</fullName>
    </recommendedName>
</protein>
<keyword evidence="2" id="KW-1185">Reference proteome</keyword>
<dbReference type="EMBL" id="CP053085">
    <property type="protein sequence ID" value="QJR37622.1"/>
    <property type="molecule type" value="Genomic_DNA"/>
</dbReference>
<evidence type="ECO:0008006" key="3">
    <source>
        <dbReference type="Google" id="ProtNLM"/>
    </source>
</evidence>
<proteinExistence type="predicted"/>
<accession>A0A6M4IXJ1</accession>